<name>A0A9D4IBG4_DREPO</name>
<evidence type="ECO:0000313" key="2">
    <source>
        <dbReference type="EMBL" id="KAH3755214.1"/>
    </source>
</evidence>
<protein>
    <submittedName>
        <fullName evidence="2">Uncharacterized protein</fullName>
    </submittedName>
</protein>
<organism evidence="2 3">
    <name type="scientific">Dreissena polymorpha</name>
    <name type="common">Zebra mussel</name>
    <name type="synonym">Mytilus polymorpha</name>
    <dbReference type="NCBI Taxonomy" id="45954"/>
    <lineage>
        <taxon>Eukaryota</taxon>
        <taxon>Metazoa</taxon>
        <taxon>Spiralia</taxon>
        <taxon>Lophotrochozoa</taxon>
        <taxon>Mollusca</taxon>
        <taxon>Bivalvia</taxon>
        <taxon>Autobranchia</taxon>
        <taxon>Heteroconchia</taxon>
        <taxon>Euheterodonta</taxon>
        <taxon>Imparidentia</taxon>
        <taxon>Neoheterodontei</taxon>
        <taxon>Myida</taxon>
        <taxon>Dreissenoidea</taxon>
        <taxon>Dreissenidae</taxon>
        <taxon>Dreissena</taxon>
    </lineage>
</organism>
<evidence type="ECO:0000256" key="1">
    <source>
        <dbReference type="SAM" id="MobiDB-lite"/>
    </source>
</evidence>
<dbReference type="Proteomes" id="UP000828390">
    <property type="component" value="Unassembled WGS sequence"/>
</dbReference>
<dbReference type="EMBL" id="JAIWYP010000010">
    <property type="protein sequence ID" value="KAH3755214.1"/>
    <property type="molecule type" value="Genomic_DNA"/>
</dbReference>
<reference evidence="2" key="2">
    <citation type="submission" date="2020-11" db="EMBL/GenBank/DDBJ databases">
        <authorList>
            <person name="McCartney M.A."/>
            <person name="Auch B."/>
            <person name="Kono T."/>
            <person name="Mallez S."/>
            <person name="Becker A."/>
            <person name="Gohl D.M."/>
            <person name="Silverstein K.A.T."/>
            <person name="Koren S."/>
            <person name="Bechman K.B."/>
            <person name="Herman A."/>
            <person name="Abrahante J.E."/>
            <person name="Garbe J."/>
        </authorList>
    </citation>
    <scope>NUCLEOTIDE SEQUENCE</scope>
    <source>
        <strain evidence="2">Duluth1</strain>
        <tissue evidence="2">Whole animal</tissue>
    </source>
</reference>
<dbReference type="AlphaFoldDB" id="A0A9D4IBG4"/>
<reference evidence="2" key="1">
    <citation type="journal article" date="2019" name="bioRxiv">
        <title>The Genome of the Zebra Mussel, Dreissena polymorpha: A Resource for Invasive Species Research.</title>
        <authorList>
            <person name="McCartney M.A."/>
            <person name="Auch B."/>
            <person name="Kono T."/>
            <person name="Mallez S."/>
            <person name="Zhang Y."/>
            <person name="Obille A."/>
            <person name="Becker A."/>
            <person name="Abrahante J.E."/>
            <person name="Garbe J."/>
            <person name="Badalamenti J.P."/>
            <person name="Herman A."/>
            <person name="Mangelson H."/>
            <person name="Liachko I."/>
            <person name="Sullivan S."/>
            <person name="Sone E.D."/>
            <person name="Koren S."/>
            <person name="Silverstein K.A.T."/>
            <person name="Beckman K.B."/>
            <person name="Gohl D.M."/>
        </authorList>
    </citation>
    <scope>NUCLEOTIDE SEQUENCE</scope>
    <source>
        <strain evidence="2">Duluth1</strain>
        <tissue evidence="2">Whole animal</tissue>
    </source>
</reference>
<accession>A0A9D4IBG4</accession>
<proteinExistence type="predicted"/>
<sequence>MKKHLQLVGAIVSGENCRIVAFGKSLLTQSSKAGGQEQENSTHPRGHDGICGSHRPSKIMNPPSKHFVLDGGALLENGRRPKYTSTLPFTPTLCSSSHCVNTFFVNVNSGGGVGGGGGGWWVVVGGGGGKYLTLKTALVR</sequence>
<comment type="caution">
    <text evidence="2">The sequence shown here is derived from an EMBL/GenBank/DDBJ whole genome shotgun (WGS) entry which is preliminary data.</text>
</comment>
<keyword evidence="3" id="KW-1185">Reference proteome</keyword>
<feature type="region of interest" description="Disordered" evidence="1">
    <location>
        <begin position="31"/>
        <end position="56"/>
    </location>
</feature>
<gene>
    <name evidence="2" type="ORF">DPMN_189904</name>
</gene>
<evidence type="ECO:0000313" key="3">
    <source>
        <dbReference type="Proteomes" id="UP000828390"/>
    </source>
</evidence>